<dbReference type="SUPFAM" id="SSF46689">
    <property type="entry name" value="Homeodomain-like"/>
    <property type="match status" value="1"/>
</dbReference>
<evidence type="ECO:0000256" key="3">
    <source>
        <dbReference type="ARBA" id="ARBA00023163"/>
    </source>
</evidence>
<evidence type="ECO:0000259" key="4">
    <source>
        <dbReference type="PROSITE" id="PS01124"/>
    </source>
</evidence>
<evidence type="ECO:0000256" key="1">
    <source>
        <dbReference type="ARBA" id="ARBA00023015"/>
    </source>
</evidence>
<dbReference type="EMBL" id="JAPZVM010000001">
    <property type="protein sequence ID" value="MCZ8371578.1"/>
    <property type="molecule type" value="Genomic_DNA"/>
</dbReference>
<evidence type="ECO:0000313" key="5">
    <source>
        <dbReference type="EMBL" id="MCZ8371578.1"/>
    </source>
</evidence>
<dbReference type="Proteomes" id="UP001141933">
    <property type="component" value="Unassembled WGS sequence"/>
</dbReference>
<dbReference type="PANTHER" id="PTHR43280">
    <property type="entry name" value="ARAC-FAMILY TRANSCRIPTIONAL REGULATOR"/>
    <property type="match status" value="1"/>
</dbReference>
<dbReference type="Gene3D" id="1.10.10.60">
    <property type="entry name" value="Homeodomain-like"/>
    <property type="match status" value="1"/>
</dbReference>
<reference evidence="5" key="1">
    <citation type="submission" date="2022-12" db="EMBL/GenBank/DDBJ databases">
        <title>Phocaeicola acetigenes sp. nov., isolated feces from a healthy human.</title>
        <authorList>
            <person name="Do H."/>
            <person name="Ha Y.B."/>
            <person name="Kim J.-S."/>
            <person name="Suh M.K."/>
            <person name="Kim H.S."/>
            <person name="Lee J.-S."/>
        </authorList>
    </citation>
    <scope>NUCLEOTIDE SEQUENCE</scope>
    <source>
        <strain evidence="5">KGMB11183</strain>
    </source>
</reference>
<keyword evidence="2" id="KW-0238">DNA-binding</keyword>
<dbReference type="RefSeq" id="WP_269876585.1">
    <property type="nucleotide sequence ID" value="NZ_JAPZVM010000001.1"/>
</dbReference>
<sequence length="286" mass="33421">MDTSLLSSLSGIYYEESNLDFLLPSPLYFNCGVQILCVHGNGVISTGAQCFHLQEMSEIIFWDGSIMQLLHSSDDFQVRMVLYPKRVFLQAAVSLDTTFFNYMREFPLYNHGQEKDAQSWEKVNLWLDMAKMLFTQPAGLFKERLELNFLQSMLMWIFSTIPDTYVSVARSYTRKQLLFHRFMHLIHEHALREHQVGFYADRLCISSRYLNEITVEYSKGKTPKELIDEQLTVEIKVQLNKLDLSVEEVAGICCFPDSSYLSRFFKKHTGITPKEFRNREKGKRLD</sequence>
<keyword evidence="6" id="KW-1185">Reference proteome</keyword>
<feature type="domain" description="HTH araC/xylS-type" evidence="4">
    <location>
        <begin position="180"/>
        <end position="279"/>
    </location>
</feature>
<protein>
    <submittedName>
        <fullName evidence="5">AraC family transcriptional regulator</fullName>
    </submittedName>
</protein>
<dbReference type="InterPro" id="IPR009057">
    <property type="entry name" value="Homeodomain-like_sf"/>
</dbReference>
<comment type="caution">
    <text evidence="5">The sequence shown here is derived from an EMBL/GenBank/DDBJ whole genome shotgun (WGS) entry which is preliminary data.</text>
</comment>
<accession>A0ABT4PEU5</accession>
<name>A0ABT4PEU5_9BACT</name>
<dbReference type="SMART" id="SM00342">
    <property type="entry name" value="HTH_ARAC"/>
    <property type="match status" value="1"/>
</dbReference>
<evidence type="ECO:0000256" key="2">
    <source>
        <dbReference type="ARBA" id="ARBA00023125"/>
    </source>
</evidence>
<keyword evidence="1" id="KW-0805">Transcription regulation</keyword>
<dbReference type="InterPro" id="IPR018060">
    <property type="entry name" value="HTH_AraC"/>
</dbReference>
<dbReference type="Pfam" id="PF12833">
    <property type="entry name" value="HTH_18"/>
    <property type="match status" value="1"/>
</dbReference>
<dbReference type="PROSITE" id="PS01124">
    <property type="entry name" value="HTH_ARAC_FAMILY_2"/>
    <property type="match status" value="1"/>
</dbReference>
<evidence type="ECO:0000313" key="6">
    <source>
        <dbReference type="Proteomes" id="UP001141933"/>
    </source>
</evidence>
<keyword evidence="3" id="KW-0804">Transcription</keyword>
<proteinExistence type="predicted"/>
<dbReference type="PANTHER" id="PTHR43280:SF32">
    <property type="entry name" value="TRANSCRIPTIONAL REGULATORY PROTEIN"/>
    <property type="match status" value="1"/>
</dbReference>
<gene>
    <name evidence="5" type="ORF">O6P32_02510</name>
</gene>
<organism evidence="5 6">
    <name type="scientific">Phocaeicola acetigenes</name>
    <dbReference type="NCBI Taxonomy" id="3016083"/>
    <lineage>
        <taxon>Bacteria</taxon>
        <taxon>Pseudomonadati</taxon>
        <taxon>Bacteroidota</taxon>
        <taxon>Bacteroidia</taxon>
        <taxon>Bacteroidales</taxon>
        <taxon>Bacteroidaceae</taxon>
        <taxon>Phocaeicola</taxon>
    </lineage>
</organism>